<protein>
    <submittedName>
        <fullName evidence="2">Uncharacterized protein</fullName>
    </submittedName>
</protein>
<proteinExistence type="predicted"/>
<keyword evidence="1" id="KW-0812">Transmembrane</keyword>
<comment type="caution">
    <text evidence="2">The sequence shown here is derived from an EMBL/GenBank/DDBJ whole genome shotgun (WGS) entry which is preliminary data.</text>
</comment>
<dbReference type="STRING" id="945543.VIBR0546_03460"/>
<feature type="transmembrane region" description="Helical" evidence="1">
    <location>
        <begin position="50"/>
        <end position="67"/>
    </location>
</feature>
<name>E8LRM0_9VIBR</name>
<keyword evidence="1" id="KW-0472">Membrane</keyword>
<dbReference type="AlphaFoldDB" id="E8LRM0"/>
<dbReference type="Proteomes" id="UP000004371">
    <property type="component" value="Unassembled WGS sequence"/>
</dbReference>
<dbReference type="EMBL" id="AEVS01000035">
    <property type="protein sequence ID" value="EGA66623.1"/>
    <property type="molecule type" value="Genomic_DNA"/>
</dbReference>
<evidence type="ECO:0000256" key="1">
    <source>
        <dbReference type="SAM" id="Phobius"/>
    </source>
</evidence>
<dbReference type="eggNOG" id="ENOG5032SUF">
    <property type="taxonomic scope" value="Bacteria"/>
</dbReference>
<reference evidence="2 3" key="1">
    <citation type="journal article" date="2012" name="Int. J. Syst. Evol. Microbiol.">
        <title>Vibrio caribbeanicus sp. nov., isolated from the marine sponge Scleritoderma cyanea.</title>
        <authorList>
            <person name="Hoffmann M."/>
            <person name="Monday S.R."/>
            <person name="Allard M.W."/>
            <person name="Strain E.A."/>
            <person name="Whittaker P."/>
            <person name="Naum M."/>
            <person name="McCarthy P.J."/>
            <person name="Lopez J.V."/>
            <person name="Fischer M."/>
            <person name="Brown E.W."/>
        </authorList>
    </citation>
    <scope>NUCLEOTIDE SEQUENCE [LARGE SCALE GENOMIC DNA]</scope>
    <source>
        <strain evidence="2 3">LMG 20546</strain>
    </source>
</reference>
<keyword evidence="1" id="KW-1133">Transmembrane helix</keyword>
<gene>
    <name evidence="2" type="ORF">VIBR0546_03460</name>
</gene>
<sequence length="95" mass="10646">MQNSGLFSVCQFKQSVFANKAQITEQKSDIGEQCDLTEKLLNSAKVNLEHIVITSFIALLVIVAWLISTRPVAAQFTEPIVPKSRLHLTLCVFRE</sequence>
<evidence type="ECO:0000313" key="3">
    <source>
        <dbReference type="Proteomes" id="UP000004371"/>
    </source>
</evidence>
<organism evidence="2 3">
    <name type="scientific">Vibrio brasiliensis LMG 20546</name>
    <dbReference type="NCBI Taxonomy" id="945543"/>
    <lineage>
        <taxon>Bacteria</taxon>
        <taxon>Pseudomonadati</taxon>
        <taxon>Pseudomonadota</taxon>
        <taxon>Gammaproteobacteria</taxon>
        <taxon>Vibrionales</taxon>
        <taxon>Vibrionaceae</taxon>
        <taxon>Vibrio</taxon>
        <taxon>Vibrio oreintalis group</taxon>
    </lineage>
</organism>
<accession>E8LRM0</accession>
<keyword evidence="3" id="KW-1185">Reference proteome</keyword>
<evidence type="ECO:0000313" key="2">
    <source>
        <dbReference type="EMBL" id="EGA66623.1"/>
    </source>
</evidence>